<dbReference type="Bgee" id="ENSPREG00000007535">
    <property type="expression patterns" value="Expressed in caudal fin and 1 other cell type or tissue"/>
</dbReference>
<reference evidence="6" key="3">
    <citation type="submission" date="2025-09" db="UniProtKB">
        <authorList>
            <consortium name="Ensembl"/>
        </authorList>
    </citation>
    <scope>IDENTIFICATION</scope>
    <source>
        <strain evidence="6">Guanapo</strain>
    </source>
</reference>
<dbReference type="SMART" id="SM00645">
    <property type="entry name" value="Pept_C1"/>
    <property type="match status" value="1"/>
</dbReference>
<dbReference type="Ensembl" id="ENSPRET00000011179.1">
    <property type="protein sequence ID" value="ENSPREP00000011052.1"/>
    <property type="gene ID" value="ENSPREG00000007535.1"/>
</dbReference>
<proteinExistence type="inferred from homology"/>
<reference evidence="7" key="1">
    <citation type="submission" date="2013-11" db="EMBL/GenBank/DDBJ databases">
        <title>The genomic landscape of the Guanapo guppy.</title>
        <authorList>
            <person name="Kuenstner A."/>
            <person name="Dreyer C."/>
        </authorList>
    </citation>
    <scope>NUCLEOTIDE SEQUENCE</scope>
    <source>
        <strain evidence="7">Guanapo</strain>
    </source>
</reference>
<dbReference type="PANTHER" id="PTHR12411">
    <property type="entry name" value="CYSTEINE PROTEASE FAMILY C1-RELATED"/>
    <property type="match status" value="1"/>
</dbReference>
<dbReference type="GeneTree" id="ENSGT00940000158680"/>
<evidence type="ECO:0000256" key="4">
    <source>
        <dbReference type="ARBA" id="ARBA00022807"/>
    </source>
</evidence>
<evidence type="ECO:0000256" key="1">
    <source>
        <dbReference type="ARBA" id="ARBA00008455"/>
    </source>
</evidence>
<organism evidence="6 7">
    <name type="scientific">Poecilia reticulata</name>
    <name type="common">Guppy</name>
    <name type="synonym">Acanthophacelus reticulatus</name>
    <dbReference type="NCBI Taxonomy" id="8081"/>
    <lineage>
        <taxon>Eukaryota</taxon>
        <taxon>Metazoa</taxon>
        <taxon>Chordata</taxon>
        <taxon>Craniata</taxon>
        <taxon>Vertebrata</taxon>
        <taxon>Euteleostomi</taxon>
        <taxon>Actinopterygii</taxon>
        <taxon>Neopterygii</taxon>
        <taxon>Teleostei</taxon>
        <taxon>Neoteleostei</taxon>
        <taxon>Acanthomorphata</taxon>
        <taxon>Ovalentaria</taxon>
        <taxon>Atherinomorphae</taxon>
        <taxon>Cyprinodontiformes</taxon>
        <taxon>Poeciliidae</taxon>
        <taxon>Poeciliinae</taxon>
        <taxon>Poecilia</taxon>
    </lineage>
</organism>
<feature type="domain" description="Peptidase C1A papain C-terminal" evidence="5">
    <location>
        <begin position="36"/>
        <end position="133"/>
    </location>
</feature>
<dbReference type="InterPro" id="IPR013128">
    <property type="entry name" value="Peptidase_C1A"/>
</dbReference>
<name>A0A3P9NNC9_POERE</name>
<evidence type="ECO:0000256" key="2">
    <source>
        <dbReference type="ARBA" id="ARBA00022670"/>
    </source>
</evidence>
<evidence type="ECO:0000313" key="7">
    <source>
        <dbReference type="Proteomes" id="UP000242638"/>
    </source>
</evidence>
<dbReference type="OMA" id="LFRVQYA"/>
<accession>A0A3P9NNC9</accession>
<dbReference type="GO" id="GO:0008234">
    <property type="term" value="F:cysteine-type peptidase activity"/>
    <property type="evidence" value="ECO:0007669"/>
    <property type="project" value="UniProtKB-KW"/>
</dbReference>
<dbReference type="Proteomes" id="UP000242638">
    <property type="component" value="Unassembled WGS sequence"/>
</dbReference>
<evidence type="ECO:0000313" key="6">
    <source>
        <dbReference type="Ensembl" id="ENSPREP00000011052.1"/>
    </source>
</evidence>
<dbReference type="AlphaFoldDB" id="A0A3P9NNC9"/>
<dbReference type="InterPro" id="IPR000169">
    <property type="entry name" value="Pept_cys_AS"/>
</dbReference>
<evidence type="ECO:0000256" key="3">
    <source>
        <dbReference type="ARBA" id="ARBA00022801"/>
    </source>
</evidence>
<dbReference type="InterPro" id="IPR038765">
    <property type="entry name" value="Papain-like_cys_pep_sf"/>
</dbReference>
<comment type="similarity">
    <text evidence="1">Belongs to the peptidase C1 family.</text>
</comment>
<protein>
    <submittedName>
        <fullName evidence="6">Cathepsin Ba</fullName>
    </submittedName>
</protein>
<reference evidence="6" key="2">
    <citation type="submission" date="2025-08" db="UniProtKB">
        <authorList>
            <consortium name="Ensembl"/>
        </authorList>
    </citation>
    <scope>IDENTIFICATION</scope>
    <source>
        <strain evidence="6">Guanapo</strain>
    </source>
</reference>
<dbReference type="Gene3D" id="3.90.70.10">
    <property type="entry name" value="Cysteine proteinases"/>
    <property type="match status" value="1"/>
</dbReference>
<keyword evidence="2" id="KW-0645">Protease</keyword>
<dbReference type="GO" id="GO:0006508">
    <property type="term" value="P:proteolysis"/>
    <property type="evidence" value="ECO:0007669"/>
    <property type="project" value="UniProtKB-KW"/>
</dbReference>
<dbReference type="Pfam" id="PF00112">
    <property type="entry name" value="Peptidase_C1"/>
    <property type="match status" value="1"/>
</dbReference>
<sequence length="133" mass="14542">MLCTMAAGKENKWFHGVTLTPVVRLFRVQYAEGMKLPAEFDSREQWPNCPTLREIRDQGSCGSCWAFGAAEAISDRICIHTNGKVSVEISAQDLLTCCDSCGMGCNGGYPPNAWDFWTTNGLVTGGLYNSHIG</sequence>
<keyword evidence="4" id="KW-0788">Thiol protease</keyword>
<evidence type="ECO:0000259" key="5">
    <source>
        <dbReference type="SMART" id="SM00645"/>
    </source>
</evidence>
<dbReference type="STRING" id="8081.ENSPREP00000011052"/>
<dbReference type="PROSITE" id="PS00139">
    <property type="entry name" value="THIOL_PROTEASE_CYS"/>
    <property type="match status" value="1"/>
</dbReference>
<keyword evidence="3" id="KW-0378">Hydrolase</keyword>
<dbReference type="InterPro" id="IPR000668">
    <property type="entry name" value="Peptidase_C1A_C"/>
</dbReference>
<keyword evidence="7" id="KW-1185">Reference proteome</keyword>
<dbReference type="SUPFAM" id="SSF54001">
    <property type="entry name" value="Cysteine proteinases"/>
    <property type="match status" value="1"/>
</dbReference>